<evidence type="ECO:0000256" key="1">
    <source>
        <dbReference type="ARBA" id="ARBA00023180"/>
    </source>
</evidence>
<reference evidence="3 4" key="1">
    <citation type="submission" date="2019-11" db="EMBL/GenBank/DDBJ databases">
        <title>Pedobacter sp. HMF7056 Genome sequencing and assembly.</title>
        <authorList>
            <person name="Kang H."/>
            <person name="Kim H."/>
            <person name="Joh K."/>
        </authorList>
    </citation>
    <scope>NUCLEOTIDE SEQUENCE [LARGE SCALE GENOMIC DNA]</scope>
    <source>
        <strain evidence="3 4">HMF7056</strain>
    </source>
</reference>
<dbReference type="InterPro" id="IPR026444">
    <property type="entry name" value="Secre_tail"/>
</dbReference>
<feature type="domain" description="IPT/TIG" evidence="2">
    <location>
        <begin position="1392"/>
        <end position="1471"/>
    </location>
</feature>
<feature type="domain" description="IPT/TIG" evidence="2">
    <location>
        <begin position="2750"/>
        <end position="2827"/>
    </location>
</feature>
<dbReference type="NCBIfam" id="TIGR04183">
    <property type="entry name" value="Por_Secre_tail"/>
    <property type="match status" value="1"/>
</dbReference>
<dbReference type="InterPro" id="IPR002909">
    <property type="entry name" value="IPT_dom"/>
</dbReference>
<dbReference type="InterPro" id="IPR014756">
    <property type="entry name" value="Ig_E-set"/>
</dbReference>
<dbReference type="SUPFAM" id="SSF81296">
    <property type="entry name" value="E set domains"/>
    <property type="match status" value="24"/>
</dbReference>
<dbReference type="PANTHER" id="PTHR31341">
    <property type="entry name" value="IPT/TIG DOMAIN-CONTAINING PROTEIN-RELATED-RELATED"/>
    <property type="match status" value="1"/>
</dbReference>
<dbReference type="InterPro" id="IPR052014">
    <property type="entry name" value="Dictyostelium_Tiger"/>
</dbReference>
<feature type="domain" description="IPT/TIG" evidence="2">
    <location>
        <begin position="2355"/>
        <end position="2432"/>
    </location>
</feature>
<organism evidence="3 4">
    <name type="scientific">Hufsiella ginkgonis</name>
    <dbReference type="NCBI Taxonomy" id="2695274"/>
    <lineage>
        <taxon>Bacteria</taxon>
        <taxon>Pseudomonadati</taxon>
        <taxon>Bacteroidota</taxon>
        <taxon>Sphingobacteriia</taxon>
        <taxon>Sphingobacteriales</taxon>
        <taxon>Sphingobacteriaceae</taxon>
        <taxon>Hufsiella</taxon>
    </lineage>
</organism>
<comment type="caution">
    <text evidence="3">The sequence shown here is derived from an EMBL/GenBank/DDBJ whole genome shotgun (WGS) entry which is preliminary data.</text>
</comment>
<dbReference type="CDD" id="cd00102">
    <property type="entry name" value="IPT"/>
    <property type="match status" value="8"/>
</dbReference>
<dbReference type="Proteomes" id="UP000451233">
    <property type="component" value="Unassembled WGS sequence"/>
</dbReference>
<evidence type="ECO:0000259" key="2">
    <source>
        <dbReference type="SMART" id="SM00429"/>
    </source>
</evidence>
<protein>
    <submittedName>
        <fullName evidence="3">Tandem-95 repeat protein</fullName>
    </submittedName>
</protein>
<feature type="domain" description="IPT/TIG" evidence="2">
    <location>
        <begin position="2592"/>
        <end position="2669"/>
    </location>
</feature>
<gene>
    <name evidence="3" type="ORF">GS398_12050</name>
</gene>
<name>A0A7K1XYY1_9SPHI</name>
<dbReference type="Gene3D" id="2.60.40.3440">
    <property type="match status" value="8"/>
</dbReference>
<keyword evidence="4" id="KW-1185">Reference proteome</keyword>
<feature type="domain" description="IPT/TIG" evidence="2">
    <location>
        <begin position="2671"/>
        <end position="2748"/>
    </location>
</feature>
<feature type="domain" description="IPT/TIG" evidence="2">
    <location>
        <begin position="2113"/>
        <end position="2195"/>
    </location>
</feature>
<evidence type="ECO:0000313" key="3">
    <source>
        <dbReference type="EMBL" id="MXV16037.1"/>
    </source>
</evidence>
<dbReference type="Pfam" id="PF17963">
    <property type="entry name" value="Big_9"/>
    <property type="match status" value="9"/>
</dbReference>
<feature type="domain" description="IPT/TIG" evidence="2">
    <location>
        <begin position="1633"/>
        <end position="1710"/>
    </location>
</feature>
<feature type="domain" description="IPT/TIG" evidence="2">
    <location>
        <begin position="1792"/>
        <end position="1951"/>
    </location>
</feature>
<dbReference type="InterPro" id="IPR013783">
    <property type="entry name" value="Ig-like_fold"/>
</dbReference>
<dbReference type="CDD" id="cd00603">
    <property type="entry name" value="IPT_PCSR"/>
    <property type="match status" value="1"/>
</dbReference>
<dbReference type="SMART" id="SM00429">
    <property type="entry name" value="IPT"/>
    <property type="match status" value="12"/>
</dbReference>
<feature type="domain" description="IPT/TIG" evidence="2">
    <location>
        <begin position="1473"/>
        <end position="1551"/>
    </location>
</feature>
<dbReference type="NCBIfam" id="NF012211">
    <property type="entry name" value="tand_rpt_95"/>
    <property type="match status" value="4"/>
</dbReference>
<feature type="domain" description="IPT/TIG" evidence="2">
    <location>
        <begin position="916"/>
        <end position="995"/>
    </location>
</feature>
<evidence type="ECO:0000313" key="4">
    <source>
        <dbReference type="Proteomes" id="UP000451233"/>
    </source>
</evidence>
<dbReference type="Pfam" id="PF01833">
    <property type="entry name" value="TIG"/>
    <property type="match status" value="20"/>
</dbReference>
<dbReference type="EMBL" id="WVHS01000002">
    <property type="protein sequence ID" value="MXV16037.1"/>
    <property type="molecule type" value="Genomic_DNA"/>
</dbReference>
<keyword evidence="1" id="KW-0325">Glycoprotein</keyword>
<feature type="domain" description="IPT/TIG" evidence="2">
    <location>
        <begin position="1553"/>
        <end position="1631"/>
    </location>
</feature>
<proteinExistence type="predicted"/>
<dbReference type="RefSeq" id="WP_160906994.1">
    <property type="nucleotide sequence ID" value="NZ_WVHS01000002.1"/>
</dbReference>
<sequence>MLSKSFISLTGKLRPYRYFLVFVLTLLSQRGLAQTPSGSSDNYLVPMNLPAILPVKDNDAGKTGTTVVASANPSHGTVTYNANGTVTYQPATGFYGQDRFEYKLRSSAGVLSASIDVRVAVRPAGSPDAVFTPYNTSFVFPVITNDVSKTGTSVFADDQPLHGSLVIDNATREFTYAPFNDFCGYDTFHYKLLTTVDNVASEPILVTIGVRPLGTPDVAGFSLNTDVAIRVKDNDLNTVGTSVKIVAPPTSGTIVLADAVTNTITYRPNTGFTGTDTFTYALVTTDGLESLPIVVKLIKKPAGTNDYQVTTTGLKPVKIAVKNNDESKNGTSVILTSNPTKGTAVVNADNTVTYTPAEVSVGHDVFTYQLELEGVRSNTIYVGVILSPAGTDDQVSVPMNTATSLNVLANDPDGAGSPITIKVDPSHGTAAVSNAAVTYRPVTGFHGKDSFKYYITKNELESDLVTVFINVKPAGTSDTFTTGVNTPAVLAVKNNDAGAVGCTVVISTSPSHGSVVVNPNGTITYTPAASSTAGDSFFYILRDEDNVDSEPIAVALNIALLTEADVVFTDREAAVKIAVKDNDVSKGGTTVLLATAPMHGSAIINGDGTVTYTPVAGFYGADSFKYVLNNASSSSANTNVTIYVRPRGTPDAVSTVMSTPVNIAVKTNDPDTFGTTVVKTTSPVNGTATVNADNTITYIPAAAFHGKDTFSYLLKTADGSESAPISVTVSVIPSGTADVASVIANSSTDIQVKLNDEGKTGTVVSLSTFPEHGTATVGTDGVITYKLAYNSVDPYTGLDKFTYTLSNLDALRSAPITVTVQVKPSSTRDIVETLMTQPVVIPVTINDLYTLGTTVVKKSETTHGTVVVNANNTVTYTPVAGYLGQDAFSYVLRTADGVESNVVTVTITVINPVAAAPTIVSFTPSSAEIGTPVTITGTNLTGTTAVTFGGVAGSFLVNSSNSITAVMTTGTSGSIEVTTPAGKAGKAGFTSLSIPQISYASPKDFGSGDAVVISGSQFKNVSQVKFGGVPAASFVVGTNYEITAIAGTGASGAVEVITPGGTATYGSLTYYVKPTIASFSPSASGMSQDVLITGTNLAGIKSVLFGGKPAASWSLRSPTLLVARPAYGSQSGDITVIGFGGTVRLPGFTFIPGPEITAITPSTVGPGDTMEITGKNFTGITSVQLTSGGVESFTVNSPTSITAKLGSYVYGTLVITAANGTATFEGPAIVQRTYISSVAPSSGKEGDAIIIYGANFDNVRSVSIGGVPVDVVSVFNSFEIRIVLGKVLSGEVKVVTDQGIATKAGFNFYLPPSITSFTPGSAKAGGTVVIKGKDFTNVKSVKFGNMNAASFKVDSAAGITATIGNGASGDVSVTTLGGTTSAGGFTFINIPAPALTSVTPTVGIAGTVITLTGTNLNDVTSVTVYDTKVSSFTILSPTTITAVLAPSSGLNVGLAMVNSPGGSASIGFRFIPTPGITSFSPAVAKTGTAVTIYGSNFKEVSGVTFGDIPAASYVVSQSGNSITAIVGQGASGEVKVATQGGNAVLGGFKFALPPVITSFSPTTAKTGDRVVITGENFIGLTTVYLGSSVLGSYEKLSDSSIAVIVPSSSTSGEVSLTALGGRAALAGFTFIPAPTIASFSPTSGTTGTAVTITGTNFTGTTSVTFGGVPVSSFTVDSPTKINVVIGAGAAGPSVVNTPGGTATQSGFTFLGGPSISSFSPYTVKTGTTVTITGTNFTGATAVTFGGVHASSFVVNSATSISAVVGAGASGAVSVVTPAGTATRNSGFFFYDPPSITSFSPASAAVNQEVTIKGTHFIQIHSLVIGGKPAASWRLVTDSLVIAKVGEGAASGDIVLTADGGTFAIPGFIFIPGPEVTSISPDHAAVGQTIELTGKRFAGVTNVAFAGNAVSSFTVNSDTRITVTVPQNAVTGPVLVTSPDGPGRSNVNLTIVENVAVPVITSFLPSTVAVGTTVEILGNNFLNATAVNLGTTPAASFIVRSATRITAVAAFAPSGDVTVTTPAGTARKAGYVGIMPPIVGGFSPHVVSPGDVVTIHGEGLDGATAVSFGDVQAASFVVNSSTSITAVVAGASSSLVTVVTPGGISTSSGLTFNTPHVGSFIPQTGKEGTVITITGWKLENATAVRVAGIPVASFTIKPGSPTEIVAVLANGVGDGSTNVSVTVPEGVLVQSGFVFIHKPVITSFAPLTAKAGDVVTLTGYNFTDAASVSFGNTPAASFTVNSPQSITAVISNGASGDIAVTAAGGTASFPGFTFGFEPAITSFLPTVAKAGTAVTITGTNFTGANAVSFGGVAAASFVVNSSTSITAVAGTGASGQVKVVTPLGTAAAEGFEFAPIPVITSFSPASAGRGTEITITGTGLGSTTAVAIGGVAATSFTINSPTSVSAIVPVTASGPVSITTVGGTATKTGFSFIPPPELSSFTPEKAKAGTTITIYGFGFTNATAVSFGGIPAASFTVKSTAEITAVVGTGESGEISVTARGGTVTKAGFTFIAPPVITSFTPATAKSGDAVTITGDNFTNASMVTFGNVNAASFIVNSPKSITAIVRNGASGEIAVTTEGGKSVSPGFTYIPPPVITGFAPLSARSGVPVTITGTGFSDVTSVTFGGTPAASFVVNSATSITAVTANGSSGVIQVSGANGTAALSGFTFVPPPAISSFAPSSAKAGATVTITGTNLTGVTAVRFGGVAATSFVVSSPFSILAVVAAGASGDVSIVGPGGSASTPGFTYLPPPVVTSFTPSVAKTGSVVTITGTNLDSATSVRFSNVAAASFTVNSTGSISALVGEGASGEVTVVTPTGTAQLTGFTFMPVPAIAAGQTTFATGGDVTLRVAPVAGLTIQWARDGADINGATDAAYVATQAGSYTVSLVAGNLRTTSAAVALRKIFTLPASNFRLLVTGETCRTSDNGSVKLTAAASYNYTATLVGPNKRITLPFTTTLTFGDLAAGAYTLEVTVEGQPDYKQLFQVTVTEPKDLALIASVNADDKKVILKMAGGAIYYVQLNGESYSTADPELTLPLVNGVNQLTVSTDKDCQGAVTKMITLESKPVLYPNPVEKILTIADSHFTKVYAEVRTLDGKLVISGTYISEFGVIEMDLGQVQTGVYLLKLVSDNKSMSFKIIKK</sequence>
<feature type="domain" description="IPT/TIG" evidence="2">
    <location>
        <begin position="2276"/>
        <end position="2353"/>
    </location>
</feature>
<dbReference type="Pfam" id="PF18962">
    <property type="entry name" value="Por_Secre_tail"/>
    <property type="match status" value="1"/>
</dbReference>
<accession>A0A7K1XYY1</accession>
<dbReference type="Gene3D" id="2.60.40.10">
    <property type="entry name" value="Immunoglobulins"/>
    <property type="match status" value="24"/>
</dbReference>